<dbReference type="PANTHER" id="PTHR39142">
    <property type="entry name" value="MID1P"/>
    <property type="match status" value="1"/>
</dbReference>
<feature type="signal peptide" evidence="2">
    <location>
        <begin position="1"/>
        <end position="29"/>
    </location>
</feature>
<dbReference type="GO" id="GO:0098703">
    <property type="term" value="P:calcium ion import across plasma membrane"/>
    <property type="evidence" value="ECO:0007669"/>
    <property type="project" value="InterPro"/>
</dbReference>
<evidence type="ECO:0000313" key="4">
    <source>
        <dbReference type="Proteomes" id="UP001222932"/>
    </source>
</evidence>
<accession>A0AAD3YCC5</accession>
<proteinExistence type="predicted"/>
<feature type="chain" id="PRO_5042173039" description="FZ domain-containing protein" evidence="2">
    <location>
        <begin position="30"/>
        <end position="619"/>
    </location>
</feature>
<keyword evidence="2" id="KW-0732">Signal</keyword>
<dbReference type="PANTHER" id="PTHR39142:SF1">
    <property type="entry name" value="AEL197CP"/>
    <property type="match status" value="1"/>
</dbReference>
<dbReference type="GO" id="GO:0005262">
    <property type="term" value="F:calcium channel activity"/>
    <property type="evidence" value="ECO:0007669"/>
    <property type="project" value="InterPro"/>
</dbReference>
<protein>
    <recommendedName>
        <fullName evidence="5">FZ domain-containing protein</fullName>
    </recommendedName>
</protein>
<reference evidence="3" key="2">
    <citation type="submission" date="2023-06" db="EMBL/GenBank/DDBJ databases">
        <authorList>
            <person name="Kobayashi Y."/>
            <person name="Kayamori A."/>
            <person name="Aoki K."/>
            <person name="Shiwa Y."/>
            <person name="Fujita N."/>
            <person name="Sugita T."/>
            <person name="Iwasaki W."/>
            <person name="Tanaka N."/>
            <person name="Takashima M."/>
        </authorList>
    </citation>
    <scope>NUCLEOTIDE SEQUENCE</scope>
    <source>
        <strain evidence="3">HIS016</strain>
    </source>
</reference>
<evidence type="ECO:0000256" key="1">
    <source>
        <dbReference type="SAM" id="MobiDB-lite"/>
    </source>
</evidence>
<reference evidence="3" key="1">
    <citation type="journal article" date="2023" name="BMC Genomics">
        <title>Chromosome-level genome assemblies of Cutaneotrichosporon spp. (Trichosporonales, Basidiomycota) reveal imbalanced evolution between nucleotide sequences and chromosome synteny.</title>
        <authorList>
            <person name="Kobayashi Y."/>
            <person name="Kayamori A."/>
            <person name="Aoki K."/>
            <person name="Shiwa Y."/>
            <person name="Matsutani M."/>
            <person name="Fujita N."/>
            <person name="Sugita T."/>
            <person name="Iwasaki W."/>
            <person name="Tanaka N."/>
            <person name="Takashima M."/>
        </authorList>
    </citation>
    <scope>NUCLEOTIDE SEQUENCE</scope>
    <source>
        <strain evidence="3">HIS016</strain>
    </source>
</reference>
<dbReference type="Pfam" id="PF12929">
    <property type="entry name" value="Mid1"/>
    <property type="match status" value="1"/>
</dbReference>
<dbReference type="AlphaFoldDB" id="A0AAD3YCC5"/>
<evidence type="ECO:0000256" key="2">
    <source>
        <dbReference type="SAM" id="SignalP"/>
    </source>
</evidence>
<comment type="caution">
    <text evidence="3">The sequence shown here is derived from an EMBL/GenBank/DDBJ whole genome shotgun (WGS) entry which is preliminary data.</text>
</comment>
<dbReference type="InterPro" id="IPR024338">
    <property type="entry name" value="MID1/Yam8"/>
</dbReference>
<sequence length="619" mass="66451">MRPAGWPRLRLQLSLAAILALALFPLSLAQDWSEEAKASSSDSTSASKTSPALISSSASIHSSSSSLSRSSHHVASTTATTTRSAYEVARTVLLSDENVTYNFTLNRTAPAFLAHFVNNVTDRALGVILNIGQLSANGSEPLPKVIVTTEDNYLPRDGRRSRTSGGSARTGYNIGERDSWQIVWDNGFGNWTHGVDRNWKVANHSAVAPSLLIGRGINDDIIIDPTLIGAGDVTVYLGYTVLDTLPGEHFDYTKVGGIDATYPYFGDSSATEALVFSPLRLADYLPKPTYPNYTLPGADLQLPDFQGILNGSEAARNNTFLFGGRAQAVTFVVLPTSSTPSELSNSAAAISAQLALLPPADVPTVTANGSMWTTVGGTDGFRDYAVFGNLKPATNYTVWAVGADGITMSQPAWFTTKQAGFRCPLVLPTAMCPGVGYASPVSESPDTLSAIPQEYASFIASSLSAFEISVLSGACGRDRYSHVSDCDDCYSAYREWVCRLVLPQCAGDDVAFVDVDPSGPQSPFRLDRTLDTPRNSNVSSSTGPPGYPIDYVELMPCINTCTHVAQRCPTTLQWNCPRRHFNANESYAFISDRNDRGDGSANTGWPSTDVYGNRWCNGL</sequence>
<evidence type="ECO:0000313" key="3">
    <source>
        <dbReference type="EMBL" id="GMK56812.1"/>
    </source>
</evidence>
<feature type="region of interest" description="Disordered" evidence="1">
    <location>
        <begin position="522"/>
        <end position="544"/>
    </location>
</feature>
<dbReference type="EMBL" id="BTCM01000003">
    <property type="protein sequence ID" value="GMK56812.1"/>
    <property type="molecule type" value="Genomic_DNA"/>
</dbReference>
<evidence type="ECO:0008006" key="5">
    <source>
        <dbReference type="Google" id="ProtNLM"/>
    </source>
</evidence>
<organism evidence="3 4">
    <name type="scientific">Cutaneotrichosporon spelunceum</name>
    <dbReference type="NCBI Taxonomy" id="1672016"/>
    <lineage>
        <taxon>Eukaryota</taxon>
        <taxon>Fungi</taxon>
        <taxon>Dikarya</taxon>
        <taxon>Basidiomycota</taxon>
        <taxon>Agaricomycotina</taxon>
        <taxon>Tremellomycetes</taxon>
        <taxon>Trichosporonales</taxon>
        <taxon>Trichosporonaceae</taxon>
        <taxon>Cutaneotrichosporon</taxon>
    </lineage>
</organism>
<gene>
    <name evidence="3" type="ORF">CspeluHIS016_0306520</name>
</gene>
<feature type="compositionally biased region" description="Polar residues" evidence="1">
    <location>
        <begin position="532"/>
        <end position="543"/>
    </location>
</feature>
<dbReference type="Proteomes" id="UP001222932">
    <property type="component" value="Unassembled WGS sequence"/>
</dbReference>
<name>A0AAD3YCC5_9TREE</name>
<keyword evidence="4" id="KW-1185">Reference proteome</keyword>